<organism evidence="7">
    <name type="scientific">uncultured Solirubrobacteraceae bacterium</name>
    <dbReference type="NCBI Taxonomy" id="1162706"/>
    <lineage>
        <taxon>Bacteria</taxon>
        <taxon>Bacillati</taxon>
        <taxon>Actinomycetota</taxon>
        <taxon>Thermoleophilia</taxon>
        <taxon>Solirubrobacterales</taxon>
        <taxon>Solirubrobacteraceae</taxon>
        <taxon>environmental samples</taxon>
    </lineage>
</organism>
<dbReference type="AlphaFoldDB" id="A0A6J4R563"/>
<reference evidence="7" key="1">
    <citation type="submission" date="2020-02" db="EMBL/GenBank/DDBJ databases">
        <authorList>
            <person name="Meier V. D."/>
        </authorList>
    </citation>
    <scope>NUCLEOTIDE SEQUENCE</scope>
    <source>
        <strain evidence="7">AVDCRST_MAG38</strain>
    </source>
</reference>
<comment type="subcellular location">
    <subcellularLocation>
        <location evidence="1 5">Cytoplasm</location>
    </subcellularLocation>
</comment>
<dbReference type="GO" id="GO:0043023">
    <property type="term" value="F:ribosomal large subunit binding"/>
    <property type="evidence" value="ECO:0007669"/>
    <property type="project" value="TreeGrafter"/>
</dbReference>
<comment type="similarity">
    <text evidence="2 5">Belongs to the RRF family.</text>
</comment>
<dbReference type="SUPFAM" id="SSF55194">
    <property type="entry name" value="Ribosome recycling factor, RRF"/>
    <property type="match status" value="1"/>
</dbReference>
<evidence type="ECO:0000259" key="6">
    <source>
        <dbReference type="Pfam" id="PF01765"/>
    </source>
</evidence>
<dbReference type="PANTHER" id="PTHR20982:SF3">
    <property type="entry name" value="MITOCHONDRIAL RIBOSOME RECYCLING FACTOR PSEUDO 1"/>
    <property type="match status" value="1"/>
</dbReference>
<dbReference type="Gene3D" id="3.30.1360.40">
    <property type="match status" value="1"/>
</dbReference>
<dbReference type="PANTHER" id="PTHR20982">
    <property type="entry name" value="RIBOSOME RECYCLING FACTOR"/>
    <property type="match status" value="1"/>
</dbReference>
<evidence type="ECO:0000256" key="4">
    <source>
        <dbReference type="ARBA" id="ARBA00022917"/>
    </source>
</evidence>
<evidence type="ECO:0000256" key="2">
    <source>
        <dbReference type="ARBA" id="ARBA00005912"/>
    </source>
</evidence>
<dbReference type="EMBL" id="CADCVJ010000033">
    <property type="protein sequence ID" value="CAA9464417.1"/>
    <property type="molecule type" value="Genomic_DNA"/>
</dbReference>
<dbReference type="GO" id="GO:0005737">
    <property type="term" value="C:cytoplasm"/>
    <property type="evidence" value="ECO:0007669"/>
    <property type="project" value="UniProtKB-SubCell"/>
</dbReference>
<evidence type="ECO:0000256" key="5">
    <source>
        <dbReference type="HAMAP-Rule" id="MF_00040"/>
    </source>
</evidence>
<feature type="domain" description="Ribosome recycling factor" evidence="6">
    <location>
        <begin position="21"/>
        <end position="183"/>
    </location>
</feature>
<evidence type="ECO:0000256" key="3">
    <source>
        <dbReference type="ARBA" id="ARBA00022490"/>
    </source>
</evidence>
<dbReference type="CDD" id="cd00520">
    <property type="entry name" value="RRF"/>
    <property type="match status" value="1"/>
</dbReference>
<name>A0A6J4R563_9ACTN</name>
<dbReference type="HAMAP" id="MF_00040">
    <property type="entry name" value="RRF"/>
    <property type="match status" value="1"/>
</dbReference>
<keyword evidence="4 5" id="KW-0648">Protein biosynthesis</keyword>
<dbReference type="Pfam" id="PF01765">
    <property type="entry name" value="RRF"/>
    <property type="match status" value="1"/>
</dbReference>
<keyword evidence="3 5" id="KW-0963">Cytoplasm</keyword>
<dbReference type="InterPro" id="IPR023584">
    <property type="entry name" value="Ribosome_recyc_fac_dom"/>
</dbReference>
<dbReference type="NCBIfam" id="TIGR00496">
    <property type="entry name" value="frr"/>
    <property type="match status" value="1"/>
</dbReference>
<proteinExistence type="inferred from homology"/>
<dbReference type="GO" id="GO:0006415">
    <property type="term" value="P:translational termination"/>
    <property type="evidence" value="ECO:0007669"/>
    <property type="project" value="UniProtKB-UniRule"/>
</dbReference>
<dbReference type="InterPro" id="IPR036191">
    <property type="entry name" value="RRF_sf"/>
</dbReference>
<dbReference type="Gene3D" id="1.10.132.20">
    <property type="entry name" value="Ribosome-recycling factor"/>
    <property type="match status" value="1"/>
</dbReference>
<dbReference type="FunFam" id="1.10.132.20:FF:000001">
    <property type="entry name" value="Ribosome-recycling factor"/>
    <property type="match status" value="1"/>
</dbReference>
<comment type="function">
    <text evidence="5">Responsible for the release of ribosomes from messenger RNA at the termination of protein biosynthesis. May increase the efficiency of translation by recycling ribosomes from one round of translation to another.</text>
</comment>
<evidence type="ECO:0000256" key="1">
    <source>
        <dbReference type="ARBA" id="ARBA00004496"/>
    </source>
</evidence>
<sequence length="185" mass="21090">MIEELLQDAREHMEKSIESTRHRFASVRTGRASPSLLDRINVDYYGAQTPLRQLATIHAPEPRLLTVEPFDKNSIRTIERAIMESDVGLTPSNDGNRIRLGVPELTEERRRELVKVVRNLAEEGRIAIRNIRRDTMHDLRELKDAGEAGSDDERRAEEALQKLTDAKIGELDSVLKTKEAEILEV</sequence>
<evidence type="ECO:0000313" key="7">
    <source>
        <dbReference type="EMBL" id="CAA9464417.1"/>
    </source>
</evidence>
<protein>
    <recommendedName>
        <fullName evidence="5">Ribosome-recycling factor</fullName>
        <shortName evidence="5">RRF</shortName>
    </recommendedName>
    <alternativeName>
        <fullName evidence="5">Ribosome-releasing factor</fullName>
    </alternativeName>
</protein>
<dbReference type="FunFam" id="3.30.1360.40:FF:000001">
    <property type="entry name" value="Ribosome-recycling factor"/>
    <property type="match status" value="1"/>
</dbReference>
<accession>A0A6J4R563</accession>
<dbReference type="InterPro" id="IPR002661">
    <property type="entry name" value="Ribosome_recyc_fac"/>
</dbReference>
<gene>
    <name evidence="5" type="primary">frr</name>
    <name evidence="7" type="ORF">AVDCRST_MAG38-563</name>
</gene>